<proteinExistence type="inferred from homology"/>
<evidence type="ECO:0000256" key="1">
    <source>
        <dbReference type="ARBA" id="ARBA00004613"/>
    </source>
</evidence>
<evidence type="ECO:0000256" key="6">
    <source>
        <dbReference type="SAM" id="MobiDB-lite"/>
    </source>
</evidence>
<keyword evidence="4" id="KW-0027">Amidation</keyword>
<dbReference type="Proteomes" id="UP000694888">
    <property type="component" value="Unplaced"/>
</dbReference>
<sequence>MVTDNVQRPSREIEHISRDLVSVKSSISFYPQRFHSPQNRNFQQAKAYIMKANTMFIILCLTLSTLCVSSQFTSVLGKIFVTNRAVKSSSYEKYPFDLSKEDGAQPYFMTPRLRFYPIGKRAAGGMEQSEGQNPETKSHSWRERSVLTPSLLSLGESLESGISKRISINQDLKAITDMLLTEQIQARQRCLAALRQRLLDLGKRDSDVSLFNGDLLPNGRCS</sequence>
<keyword evidence="8" id="KW-1185">Reference proteome</keyword>
<dbReference type="RefSeq" id="XP_012945142.1">
    <property type="nucleotide sequence ID" value="XM_013089688.2"/>
</dbReference>
<dbReference type="GeneID" id="101852132"/>
<gene>
    <name evidence="9" type="primary">LOC101852132</name>
</gene>
<feature type="transmembrane region" description="Helical" evidence="7">
    <location>
        <begin position="56"/>
        <end position="81"/>
    </location>
</feature>
<keyword evidence="3" id="KW-0964">Secreted</keyword>
<keyword evidence="5" id="KW-0527">Neuropeptide</keyword>
<evidence type="ECO:0000256" key="2">
    <source>
        <dbReference type="ARBA" id="ARBA00007604"/>
    </source>
</evidence>
<evidence type="ECO:0000313" key="8">
    <source>
        <dbReference type="Proteomes" id="UP000694888"/>
    </source>
</evidence>
<dbReference type="Pfam" id="PF02323">
    <property type="entry name" value="ELH"/>
    <property type="match status" value="1"/>
</dbReference>
<reference evidence="9" key="1">
    <citation type="journal article" date="1985" name="J. Neurosci.">
        <title>Structure and expression of the egg-laying hormone gene family in Aplysia.</title>
        <authorList>
            <person name="Mahon A.C."/>
            <person name="Nambu J.R."/>
            <person name="Taussig R."/>
            <person name="Shyamala M."/>
            <person name="Roach A."/>
            <person name="Scheller R.H."/>
        </authorList>
    </citation>
    <scope>NUCLEOTIDE SEQUENCE</scope>
</reference>
<evidence type="ECO:0000256" key="4">
    <source>
        <dbReference type="ARBA" id="ARBA00022815"/>
    </source>
</evidence>
<keyword evidence="7" id="KW-0812">Transmembrane</keyword>
<protein>
    <submittedName>
        <fullName evidence="9">Atrial gland peptide B-like</fullName>
    </submittedName>
</protein>
<reference evidence="9" key="2">
    <citation type="submission" date="2025-08" db="UniProtKB">
        <authorList>
            <consortium name="RefSeq"/>
        </authorList>
    </citation>
    <scope>IDENTIFICATION</scope>
</reference>
<feature type="region of interest" description="Disordered" evidence="6">
    <location>
        <begin position="124"/>
        <end position="143"/>
    </location>
</feature>
<comment type="subcellular location">
    <subcellularLocation>
        <location evidence="1">Secreted</location>
    </subcellularLocation>
</comment>
<dbReference type="InterPro" id="IPR003424">
    <property type="entry name" value="ELH"/>
</dbReference>
<keyword evidence="7" id="KW-1133">Transmembrane helix</keyword>
<accession>A0ABM1ACM5</accession>
<evidence type="ECO:0000256" key="3">
    <source>
        <dbReference type="ARBA" id="ARBA00022525"/>
    </source>
</evidence>
<evidence type="ECO:0000313" key="9">
    <source>
        <dbReference type="RefSeq" id="XP_012945142.1"/>
    </source>
</evidence>
<comment type="similarity">
    <text evidence="2">Belongs to the molluscan ELH family.</text>
</comment>
<name>A0ABM1ACM5_APLCA</name>
<keyword evidence="7" id="KW-0472">Membrane</keyword>
<evidence type="ECO:0000256" key="5">
    <source>
        <dbReference type="ARBA" id="ARBA00023320"/>
    </source>
</evidence>
<organism evidence="8 9">
    <name type="scientific">Aplysia californica</name>
    <name type="common">California sea hare</name>
    <dbReference type="NCBI Taxonomy" id="6500"/>
    <lineage>
        <taxon>Eukaryota</taxon>
        <taxon>Metazoa</taxon>
        <taxon>Spiralia</taxon>
        <taxon>Lophotrochozoa</taxon>
        <taxon>Mollusca</taxon>
        <taxon>Gastropoda</taxon>
        <taxon>Heterobranchia</taxon>
        <taxon>Euthyneura</taxon>
        <taxon>Tectipleura</taxon>
        <taxon>Aplysiida</taxon>
        <taxon>Aplysioidea</taxon>
        <taxon>Aplysiidae</taxon>
        <taxon>Aplysia</taxon>
    </lineage>
</organism>
<evidence type="ECO:0000256" key="7">
    <source>
        <dbReference type="SAM" id="Phobius"/>
    </source>
</evidence>